<dbReference type="PANTHER" id="PTHR45586">
    <property type="entry name" value="TPR REPEAT-CONTAINING PROTEIN PA4667"/>
    <property type="match status" value="1"/>
</dbReference>
<dbReference type="InterPro" id="IPR046491">
    <property type="entry name" value="DUF6584"/>
</dbReference>
<organism evidence="4 5">
    <name type="scientific">Acetobacter conturbans</name>
    <dbReference type="NCBI Taxonomy" id="1737472"/>
    <lineage>
        <taxon>Bacteria</taxon>
        <taxon>Pseudomonadati</taxon>
        <taxon>Pseudomonadota</taxon>
        <taxon>Alphaproteobacteria</taxon>
        <taxon>Acetobacterales</taxon>
        <taxon>Acetobacteraceae</taxon>
        <taxon>Acetobacter</taxon>
    </lineage>
</organism>
<dbReference type="InterPro" id="IPR019734">
    <property type="entry name" value="TPR_rpt"/>
</dbReference>
<reference evidence="4 5" key="1">
    <citation type="journal article" date="2020" name="Int. J. Syst. Evol. Microbiol.">
        <title>Novel acetic acid bacteria from cider fermentations: Acetobacter conturbans sp. nov. and Acetobacter fallax sp. nov.</title>
        <authorList>
            <person name="Sombolestani A.S."/>
            <person name="Cleenwerck I."/>
            <person name="Cnockaert M."/>
            <person name="Borremans W."/>
            <person name="Wieme A.D."/>
            <person name="De Vuyst L."/>
            <person name="Vandamme P."/>
        </authorList>
    </citation>
    <scope>NUCLEOTIDE SEQUENCE [LARGE SCALE GENOMIC DNA]</scope>
    <source>
        <strain evidence="4 5">LMG 1627</strain>
    </source>
</reference>
<feature type="repeat" description="TPR" evidence="3">
    <location>
        <begin position="164"/>
        <end position="197"/>
    </location>
</feature>
<dbReference type="Gene3D" id="1.25.40.10">
    <property type="entry name" value="Tetratricopeptide repeat domain"/>
    <property type="match status" value="1"/>
</dbReference>
<accession>A0ABX0JVE2</accession>
<keyword evidence="5" id="KW-1185">Reference proteome</keyword>
<gene>
    <name evidence="4" type="ORF">GOB81_01125</name>
</gene>
<name>A0ABX0JVE2_9PROT</name>
<comment type="caution">
    <text evidence="4">The sequence shown here is derived from an EMBL/GenBank/DDBJ whole genome shotgun (WGS) entry which is preliminary data.</text>
</comment>
<proteinExistence type="predicted"/>
<dbReference type="Pfam" id="PF13432">
    <property type="entry name" value="TPR_16"/>
    <property type="match status" value="1"/>
</dbReference>
<dbReference type="SMART" id="SM00028">
    <property type="entry name" value="TPR"/>
    <property type="match status" value="2"/>
</dbReference>
<evidence type="ECO:0000313" key="4">
    <source>
        <dbReference type="EMBL" id="NHN87239.1"/>
    </source>
</evidence>
<feature type="repeat" description="TPR" evidence="3">
    <location>
        <begin position="97"/>
        <end position="130"/>
    </location>
</feature>
<dbReference type="EMBL" id="WOSY01000001">
    <property type="protein sequence ID" value="NHN87239.1"/>
    <property type="molecule type" value="Genomic_DNA"/>
</dbReference>
<keyword evidence="2 3" id="KW-0802">TPR repeat</keyword>
<evidence type="ECO:0000256" key="2">
    <source>
        <dbReference type="ARBA" id="ARBA00022803"/>
    </source>
</evidence>
<sequence>MKYKHFAFTVRRSVRANTQKNIADFYPKNDIQKGFSVFNMKSVFAFMALFALAGCAQHQNEMLDRNLSIVDIEMQNGEVDTAIQKLKELNRDYPNNQDVILRLAEVHRMTGKNLAAVEFYKKALKIDPNFRAAWMGLSKIYLQQKPETSLSILENLVKLYPADPEVVDDYGVALDLNGRYADAQNAYRRAISLDPSMVGPEINLGLSLGLTGHVAQGLALIRPYAIASDASQRTRENYALLLIACGKNDEARAVLQTYMSENKTEGTVERLSEFWQKHAVVKN</sequence>
<evidence type="ECO:0000313" key="5">
    <source>
        <dbReference type="Proteomes" id="UP000631653"/>
    </source>
</evidence>
<dbReference type="InterPro" id="IPR051012">
    <property type="entry name" value="CellSynth/LPSAsmb/PSIAsmb"/>
</dbReference>
<keyword evidence="1" id="KW-0677">Repeat</keyword>
<dbReference type="InterPro" id="IPR011990">
    <property type="entry name" value="TPR-like_helical_dom_sf"/>
</dbReference>
<evidence type="ECO:0000256" key="1">
    <source>
        <dbReference type="ARBA" id="ARBA00022737"/>
    </source>
</evidence>
<dbReference type="PROSITE" id="PS50005">
    <property type="entry name" value="TPR"/>
    <property type="match status" value="2"/>
</dbReference>
<dbReference type="Proteomes" id="UP000631653">
    <property type="component" value="Unassembled WGS sequence"/>
</dbReference>
<protein>
    <submittedName>
        <fullName evidence="4">Tetratricopeptide repeat protein</fullName>
    </submittedName>
</protein>
<dbReference type="SUPFAM" id="SSF48452">
    <property type="entry name" value="TPR-like"/>
    <property type="match status" value="1"/>
</dbReference>
<evidence type="ECO:0000256" key="3">
    <source>
        <dbReference type="PROSITE-ProRule" id="PRU00339"/>
    </source>
</evidence>
<dbReference type="Pfam" id="PF20225">
    <property type="entry name" value="DUF6584"/>
    <property type="match status" value="1"/>
</dbReference>
<dbReference type="PANTHER" id="PTHR45586:SF1">
    <property type="entry name" value="LIPOPOLYSACCHARIDE ASSEMBLY PROTEIN B"/>
    <property type="match status" value="1"/>
</dbReference>